<evidence type="ECO:0000313" key="4">
    <source>
        <dbReference type="Proteomes" id="UP000805614"/>
    </source>
</evidence>
<dbReference type="RefSeq" id="WP_187243981.1">
    <property type="nucleotide sequence ID" value="NZ_BAAAOK010000027.1"/>
</dbReference>
<gene>
    <name evidence="3" type="ORF">HKK74_15955</name>
</gene>
<feature type="compositionally biased region" description="Basic and acidic residues" evidence="1">
    <location>
        <begin position="66"/>
        <end position="90"/>
    </location>
</feature>
<keyword evidence="4" id="KW-1185">Reference proteome</keyword>
<feature type="compositionally biased region" description="Low complexity" evidence="1">
    <location>
        <begin position="52"/>
        <end position="65"/>
    </location>
</feature>
<feature type="compositionally biased region" description="Pro residues" evidence="1">
    <location>
        <begin position="106"/>
        <end position="120"/>
    </location>
</feature>
<feature type="signal peptide" evidence="2">
    <location>
        <begin position="1"/>
        <end position="20"/>
    </location>
</feature>
<evidence type="ECO:0000256" key="1">
    <source>
        <dbReference type="SAM" id="MobiDB-lite"/>
    </source>
</evidence>
<accession>A0ABR7LQ65</accession>
<name>A0ABR7LQ65_9ACTN</name>
<organism evidence="3 4">
    <name type="scientific">Actinomadura alba</name>
    <dbReference type="NCBI Taxonomy" id="406431"/>
    <lineage>
        <taxon>Bacteria</taxon>
        <taxon>Bacillati</taxon>
        <taxon>Actinomycetota</taxon>
        <taxon>Actinomycetes</taxon>
        <taxon>Streptosporangiales</taxon>
        <taxon>Thermomonosporaceae</taxon>
        <taxon>Actinomadura</taxon>
    </lineage>
</organism>
<keyword evidence="2" id="KW-0732">Signal</keyword>
<evidence type="ECO:0000256" key="2">
    <source>
        <dbReference type="SAM" id="SignalP"/>
    </source>
</evidence>
<feature type="region of interest" description="Disordered" evidence="1">
    <location>
        <begin position="30"/>
        <end position="276"/>
    </location>
</feature>
<reference evidence="3 4" key="1">
    <citation type="submission" date="2020-06" db="EMBL/GenBank/DDBJ databases">
        <title>Actinomadura xiongansis sp. nov., isolated from soil of Baiyangdian.</title>
        <authorList>
            <person name="Zhang X."/>
        </authorList>
    </citation>
    <scope>NUCLEOTIDE SEQUENCE [LARGE SCALE GENOMIC DNA]</scope>
    <source>
        <strain evidence="3 4">HBUM206468</strain>
    </source>
</reference>
<feature type="compositionally biased region" description="Low complexity" evidence="1">
    <location>
        <begin position="121"/>
        <end position="173"/>
    </location>
</feature>
<feature type="chain" id="PRO_5045518153" evidence="2">
    <location>
        <begin position="21"/>
        <end position="276"/>
    </location>
</feature>
<evidence type="ECO:0000313" key="3">
    <source>
        <dbReference type="EMBL" id="MBC6466985.1"/>
    </source>
</evidence>
<dbReference type="EMBL" id="JABVEC010000010">
    <property type="protein sequence ID" value="MBC6466985.1"/>
    <property type="molecule type" value="Genomic_DNA"/>
</dbReference>
<feature type="compositionally biased region" description="Polar residues" evidence="1">
    <location>
        <begin position="264"/>
        <end position="276"/>
    </location>
</feature>
<comment type="caution">
    <text evidence="3">The sequence shown here is derived from an EMBL/GenBank/DDBJ whole genome shotgun (WGS) entry which is preliminary data.</text>
</comment>
<sequence>MSKINYTRSLALAAASAALAGGVVSLSVSANAGLDPRGDTATPVATDVPDPATSAGSASGASSRKAGGDRADGRRVPTDDPDAEDMRAIGRDALAQKALEASGKPEPAPAAPQPPAPAAQPAPGGQAAKPGPAGQEAPSAAAPQGPSAAAQAPSAGPAAQQAPSARPASQQGPGDQPESSENPQAQPAAQGASKANQQNRRPKAAPNPGIQGRTRETAPRGAARRAKHAQSHRSQAAQRVQARRPGAARVSNTEKAWRGLLADSPNQSESAWNEPW</sequence>
<protein>
    <submittedName>
        <fullName evidence="3">Uncharacterized protein</fullName>
    </submittedName>
</protein>
<dbReference type="Proteomes" id="UP000805614">
    <property type="component" value="Unassembled WGS sequence"/>
</dbReference>
<feature type="compositionally biased region" description="Basic residues" evidence="1">
    <location>
        <begin position="222"/>
        <end position="231"/>
    </location>
</feature>
<feature type="compositionally biased region" description="Polar residues" evidence="1">
    <location>
        <begin position="177"/>
        <end position="199"/>
    </location>
</feature>
<proteinExistence type="predicted"/>
<feature type="compositionally biased region" description="Low complexity" evidence="1">
    <location>
        <begin position="232"/>
        <end position="250"/>
    </location>
</feature>